<dbReference type="Proteomes" id="UP000182367">
    <property type="component" value="Unassembled WGS sequence"/>
</dbReference>
<dbReference type="EMBL" id="FNEO01000001">
    <property type="protein sequence ID" value="SDJ09291.1"/>
    <property type="molecule type" value="Genomic_DNA"/>
</dbReference>
<gene>
    <name evidence="1" type="ORF">SAMN05192550_1633</name>
</gene>
<organism evidence="1 2">
    <name type="scientific">Flavobacterium glycines</name>
    <dbReference type="NCBI Taxonomy" id="551990"/>
    <lineage>
        <taxon>Bacteria</taxon>
        <taxon>Pseudomonadati</taxon>
        <taxon>Bacteroidota</taxon>
        <taxon>Flavobacteriia</taxon>
        <taxon>Flavobacteriales</taxon>
        <taxon>Flavobacteriaceae</taxon>
        <taxon>Flavobacterium</taxon>
    </lineage>
</organism>
<protein>
    <submittedName>
        <fullName evidence="1">Uncharacterized protein</fullName>
    </submittedName>
</protein>
<comment type="caution">
    <text evidence="1">The sequence shown here is derived from an EMBL/GenBank/DDBJ whole genome shotgun (WGS) entry which is preliminary data.</text>
</comment>
<evidence type="ECO:0000313" key="1">
    <source>
        <dbReference type="EMBL" id="SDJ09291.1"/>
    </source>
</evidence>
<sequence length="43" mass="5089">MQLLLLLTHFSIIPVKVTPNTLNRWIIFNEISIFVKKIIKHES</sequence>
<name>A0A1G8QX89_9FLAO</name>
<evidence type="ECO:0000313" key="2">
    <source>
        <dbReference type="Proteomes" id="UP000182367"/>
    </source>
</evidence>
<reference evidence="1 2" key="1">
    <citation type="submission" date="2016-10" db="EMBL/GenBank/DDBJ databases">
        <authorList>
            <person name="Varghese N."/>
            <person name="Submissions S."/>
        </authorList>
    </citation>
    <scope>NUCLEOTIDE SEQUENCE [LARGE SCALE GENOMIC DNA]</scope>
    <source>
        <strain evidence="1 2">Gm-149</strain>
    </source>
</reference>
<keyword evidence="2" id="KW-1185">Reference proteome</keyword>
<proteinExistence type="predicted"/>
<accession>A0A1G8QX89</accession>